<sequence>MNEEQYIKSILDIPKEVYMEDFTPMEERVKGTNIEEEFKKLKDKIGDKDFQKYFNRLIKIKKHEKDMMIITPKENHRAIIIREYFGLLKEIFDVANIIIIAQSI</sequence>
<accession>A0ABX8RGG9</accession>
<keyword evidence="2" id="KW-1185">Reference proteome</keyword>
<dbReference type="Proteomes" id="UP000886818">
    <property type="component" value="Chromosome"/>
</dbReference>
<protein>
    <submittedName>
        <fullName evidence="1">Uncharacterized protein</fullName>
    </submittedName>
</protein>
<evidence type="ECO:0000313" key="2">
    <source>
        <dbReference type="Proteomes" id="UP000886818"/>
    </source>
</evidence>
<dbReference type="RefSeq" id="WP_218283701.1">
    <property type="nucleotide sequence ID" value="NZ_CP078093.1"/>
</dbReference>
<gene>
    <name evidence="1" type="ORF">KVH43_04650</name>
</gene>
<reference evidence="1" key="1">
    <citation type="submission" date="2021-07" db="EMBL/GenBank/DDBJ databases">
        <title>Complete genome sequence of Crassaminicella sp. 143-21, isolated from a deep-sea hydrothermal vent.</title>
        <authorList>
            <person name="Li X."/>
        </authorList>
    </citation>
    <scope>NUCLEOTIDE SEQUENCE</scope>
    <source>
        <strain evidence="1">143-21</strain>
    </source>
</reference>
<name>A0ABX8RGG9_9CLOT</name>
<dbReference type="EMBL" id="CP078093">
    <property type="protein sequence ID" value="QXM07010.1"/>
    <property type="molecule type" value="Genomic_DNA"/>
</dbReference>
<organism evidence="1 2">
    <name type="scientific">Crassaminicella indica</name>
    <dbReference type="NCBI Taxonomy" id="2855394"/>
    <lineage>
        <taxon>Bacteria</taxon>
        <taxon>Bacillati</taxon>
        <taxon>Bacillota</taxon>
        <taxon>Clostridia</taxon>
        <taxon>Eubacteriales</taxon>
        <taxon>Clostridiaceae</taxon>
        <taxon>Crassaminicella</taxon>
    </lineage>
</organism>
<proteinExistence type="predicted"/>
<evidence type="ECO:0000313" key="1">
    <source>
        <dbReference type="EMBL" id="QXM07010.1"/>
    </source>
</evidence>